<evidence type="ECO:0000313" key="2">
    <source>
        <dbReference type="Proteomes" id="UP000000658"/>
    </source>
</evidence>
<protein>
    <submittedName>
        <fullName evidence="1">Uncharacterized protein</fullName>
    </submittedName>
</protein>
<gene>
    <name evidence="1" type="ordered locus">PSEEN3267</name>
</gene>
<dbReference type="AlphaFoldDB" id="Q1I8K5"/>
<sequence length="261" mass="27721">MNRSGLMCLTVAWLLGMLAALPCSAGTLLLNLNVDLQARQFLVANNQYIIVVLPDPVSEGDNVVVAYILQPIADQTTLVFDTSLAVYVSYVPVAYPGTVTMQACSEAQAGNTYSFDGTQVNGDGSGLAGYVGMYYDAPQYAQPVATGVASFIYQSDDGKPDNPTPVNYNSLNPYQTRYTQVTAPTVWVFVASNVPVGSVLPLSVLRPVAPQTMSKSAQASANATLQMGRYTAVTLSASSPQSVYFDVSINAFVPGNYPTQP</sequence>
<proteinExistence type="predicted"/>
<dbReference type="HOGENOM" id="CLU_1065023_0_0_6"/>
<dbReference type="STRING" id="384676.PSEEN3267"/>
<evidence type="ECO:0000313" key="1">
    <source>
        <dbReference type="EMBL" id="CAK16023.1"/>
    </source>
</evidence>
<dbReference type="Proteomes" id="UP000000658">
    <property type="component" value="Chromosome"/>
</dbReference>
<dbReference type="KEGG" id="pen:PSEEN3267"/>
<name>Q1I8K5_PSEE4</name>
<organism evidence="1 2">
    <name type="scientific">Pseudomonas entomophila (strain L48)</name>
    <dbReference type="NCBI Taxonomy" id="384676"/>
    <lineage>
        <taxon>Bacteria</taxon>
        <taxon>Pseudomonadati</taxon>
        <taxon>Pseudomonadota</taxon>
        <taxon>Gammaproteobacteria</taxon>
        <taxon>Pseudomonadales</taxon>
        <taxon>Pseudomonadaceae</taxon>
        <taxon>Pseudomonas</taxon>
    </lineage>
</organism>
<dbReference type="EMBL" id="CT573326">
    <property type="protein sequence ID" value="CAK16023.1"/>
    <property type="molecule type" value="Genomic_DNA"/>
</dbReference>
<reference evidence="1 2" key="1">
    <citation type="journal article" date="2006" name="Nat. Biotechnol.">
        <title>Complete genome sequence of the entomopathogenic and metabolically versatile soil bacterium Pseudomonas entomophila.</title>
        <authorList>
            <person name="Vodovar N."/>
            <person name="Vallenet D."/>
            <person name="Cruveiller S."/>
            <person name="Rouy Z."/>
            <person name="Barbe V."/>
            <person name="Acosta C."/>
            <person name="Cattolico L."/>
            <person name="Jubin C."/>
            <person name="Lajus A."/>
            <person name="Segurens B."/>
            <person name="Vacherie B."/>
            <person name="Wincker P."/>
            <person name="Weissenbach J."/>
            <person name="Lemaitre B."/>
            <person name="Medigue C."/>
            <person name="Boccard F."/>
        </authorList>
    </citation>
    <scope>NUCLEOTIDE SEQUENCE [LARGE SCALE GENOMIC DNA]</scope>
    <source>
        <strain evidence="1 2">L48</strain>
    </source>
</reference>
<accession>Q1I8K5</accession>